<gene>
    <name evidence="1" type="ORF">Gotri_012876</name>
</gene>
<feature type="non-terminal residue" evidence="1">
    <location>
        <position position="108"/>
    </location>
</feature>
<keyword evidence="2" id="KW-1185">Reference proteome</keyword>
<accession>A0A7J9DRU3</accession>
<evidence type="ECO:0000313" key="2">
    <source>
        <dbReference type="Proteomes" id="UP000593568"/>
    </source>
</evidence>
<dbReference type="EMBL" id="JABEZW010000004">
    <property type="protein sequence ID" value="MBA0763436.1"/>
    <property type="molecule type" value="Genomic_DNA"/>
</dbReference>
<dbReference type="Proteomes" id="UP000593568">
    <property type="component" value="Unassembled WGS sequence"/>
</dbReference>
<reference evidence="1 2" key="1">
    <citation type="journal article" date="2019" name="Genome Biol. Evol.">
        <title>Insights into the evolution of the New World diploid cottons (Gossypium, subgenus Houzingenia) based on genome sequencing.</title>
        <authorList>
            <person name="Grover C.E."/>
            <person name="Arick M.A. 2nd"/>
            <person name="Thrash A."/>
            <person name="Conover J.L."/>
            <person name="Sanders W.S."/>
            <person name="Peterson D.G."/>
            <person name="Frelichowski J.E."/>
            <person name="Scheffler J.A."/>
            <person name="Scheffler B.E."/>
            <person name="Wendel J.F."/>
        </authorList>
    </citation>
    <scope>NUCLEOTIDE SEQUENCE [LARGE SCALE GENOMIC DNA]</scope>
    <source>
        <strain evidence="1">8</strain>
        <tissue evidence="1">Leaf</tissue>
    </source>
</reference>
<organism evidence="1 2">
    <name type="scientific">Gossypium trilobum</name>
    <dbReference type="NCBI Taxonomy" id="34281"/>
    <lineage>
        <taxon>Eukaryota</taxon>
        <taxon>Viridiplantae</taxon>
        <taxon>Streptophyta</taxon>
        <taxon>Embryophyta</taxon>
        <taxon>Tracheophyta</taxon>
        <taxon>Spermatophyta</taxon>
        <taxon>Magnoliopsida</taxon>
        <taxon>eudicotyledons</taxon>
        <taxon>Gunneridae</taxon>
        <taxon>Pentapetalae</taxon>
        <taxon>rosids</taxon>
        <taxon>malvids</taxon>
        <taxon>Malvales</taxon>
        <taxon>Malvaceae</taxon>
        <taxon>Malvoideae</taxon>
        <taxon>Gossypium</taxon>
    </lineage>
</organism>
<comment type="caution">
    <text evidence="1">The sequence shown here is derived from an EMBL/GenBank/DDBJ whole genome shotgun (WGS) entry which is preliminary data.</text>
</comment>
<sequence length="108" mass="12247">MSLMIAPIVDLSYSELWHFVITVLESPIICKALNPIEIPNFKACNLACASVANEVAILIIQIPQQKRRHCSFVPWLKTQGIGERHDYYPPPPDYTGDSEHQQLLFLSL</sequence>
<protein>
    <submittedName>
        <fullName evidence="1">Uncharacterized protein</fullName>
    </submittedName>
</protein>
<dbReference type="AlphaFoldDB" id="A0A7J9DRU3"/>
<evidence type="ECO:0000313" key="1">
    <source>
        <dbReference type="EMBL" id="MBA0763436.1"/>
    </source>
</evidence>
<proteinExistence type="predicted"/>
<name>A0A7J9DRU3_9ROSI</name>